<sequence length="338" mass="37935">MRHQALTFSNFPTLLICLLVSLFTSFESSESQNLLQRGSSLSVEDSSHVYLTSPDKTFTCGFYSLGENAYWFSIWFTNSKDTTVVWMANRERPVNGKGSKVSLQKNGDLVLKDVDGSVIWTTNTSSTGADRAELLDSGNLVLKDIDGNTLWQSFDFPTDTLLPNQPFTTRQKLVSRSGPGAFASGYFSLYFNDENVLRLIYDDPDISSVYWPNPDYDVFQNGRTKYNSSGVAVLDARGHFLSSDNLQFSALDMGGFRIKRRLTMDYDGNLRLYSLNNVTGLWIVSWLALLQQCQVHGVCGRNGICTYAPHKPKCSCPPEFEFYYQVGGSFSQDLVCHL</sequence>
<evidence type="ECO:0000313" key="2">
    <source>
        <dbReference type="Proteomes" id="UP001163603"/>
    </source>
</evidence>
<protein>
    <submittedName>
        <fullName evidence="1">Uncharacterized protein</fullName>
    </submittedName>
</protein>
<gene>
    <name evidence="1" type="ORF">Pint_16769</name>
</gene>
<proteinExistence type="predicted"/>
<accession>A0ACC0ZC69</accession>
<dbReference type="EMBL" id="CM047737">
    <property type="protein sequence ID" value="KAJ0048638.1"/>
    <property type="molecule type" value="Genomic_DNA"/>
</dbReference>
<name>A0ACC0ZC69_9ROSI</name>
<comment type="caution">
    <text evidence="1">The sequence shown here is derived from an EMBL/GenBank/DDBJ whole genome shotgun (WGS) entry which is preliminary data.</text>
</comment>
<dbReference type="Proteomes" id="UP001163603">
    <property type="component" value="Chromosome 2"/>
</dbReference>
<evidence type="ECO:0000313" key="1">
    <source>
        <dbReference type="EMBL" id="KAJ0048638.1"/>
    </source>
</evidence>
<keyword evidence="2" id="KW-1185">Reference proteome</keyword>
<reference evidence="2" key="1">
    <citation type="journal article" date="2023" name="G3 (Bethesda)">
        <title>Genome assembly and association tests identify interacting loci associated with vigor, precocity, and sex in interspecific pistachio rootstocks.</title>
        <authorList>
            <person name="Palmer W."/>
            <person name="Jacygrad E."/>
            <person name="Sagayaradj S."/>
            <person name="Cavanaugh K."/>
            <person name="Han R."/>
            <person name="Bertier L."/>
            <person name="Beede B."/>
            <person name="Kafkas S."/>
            <person name="Golino D."/>
            <person name="Preece J."/>
            <person name="Michelmore R."/>
        </authorList>
    </citation>
    <scope>NUCLEOTIDE SEQUENCE [LARGE SCALE GENOMIC DNA]</scope>
</reference>
<organism evidence="1 2">
    <name type="scientific">Pistacia integerrima</name>
    <dbReference type="NCBI Taxonomy" id="434235"/>
    <lineage>
        <taxon>Eukaryota</taxon>
        <taxon>Viridiplantae</taxon>
        <taxon>Streptophyta</taxon>
        <taxon>Embryophyta</taxon>
        <taxon>Tracheophyta</taxon>
        <taxon>Spermatophyta</taxon>
        <taxon>Magnoliopsida</taxon>
        <taxon>eudicotyledons</taxon>
        <taxon>Gunneridae</taxon>
        <taxon>Pentapetalae</taxon>
        <taxon>rosids</taxon>
        <taxon>malvids</taxon>
        <taxon>Sapindales</taxon>
        <taxon>Anacardiaceae</taxon>
        <taxon>Pistacia</taxon>
    </lineage>
</organism>